<proteinExistence type="predicted"/>
<keyword evidence="4 7" id="KW-0238">DNA-binding</keyword>
<comment type="caution">
    <text evidence="10">The sequence shown here is derived from an EMBL/GenBank/DDBJ whole genome shotgun (WGS) entry which is preliminary data.</text>
</comment>
<dbReference type="PROSITE" id="PS51755">
    <property type="entry name" value="OMPR_PHOB"/>
    <property type="match status" value="1"/>
</dbReference>
<dbReference type="Pfam" id="PF00486">
    <property type="entry name" value="Trans_reg_C"/>
    <property type="match status" value="1"/>
</dbReference>
<feature type="domain" description="Response regulatory" evidence="8">
    <location>
        <begin position="1"/>
        <end position="130"/>
    </location>
</feature>
<evidence type="ECO:0000256" key="5">
    <source>
        <dbReference type="ARBA" id="ARBA00023163"/>
    </source>
</evidence>
<evidence type="ECO:0000256" key="7">
    <source>
        <dbReference type="PROSITE-ProRule" id="PRU01091"/>
    </source>
</evidence>
<dbReference type="SUPFAM" id="SSF52172">
    <property type="entry name" value="CheY-like"/>
    <property type="match status" value="1"/>
</dbReference>
<accession>A0ABN3CJ90</accession>
<dbReference type="SUPFAM" id="SSF46894">
    <property type="entry name" value="C-terminal effector domain of the bipartite response regulators"/>
    <property type="match status" value="1"/>
</dbReference>
<keyword evidence="5" id="KW-0804">Transcription</keyword>
<keyword evidence="3" id="KW-0805">Transcription regulation</keyword>
<dbReference type="SMART" id="SM00862">
    <property type="entry name" value="Trans_reg_C"/>
    <property type="match status" value="1"/>
</dbReference>
<dbReference type="InterPro" id="IPR016032">
    <property type="entry name" value="Sig_transdc_resp-reg_C-effctor"/>
</dbReference>
<dbReference type="RefSeq" id="WP_344478888.1">
    <property type="nucleotide sequence ID" value="NZ_BAAAQX010000012.1"/>
</dbReference>
<dbReference type="Pfam" id="PF00072">
    <property type="entry name" value="Response_reg"/>
    <property type="match status" value="1"/>
</dbReference>
<dbReference type="InterPro" id="IPR036388">
    <property type="entry name" value="WH-like_DNA-bd_sf"/>
</dbReference>
<evidence type="ECO:0000256" key="4">
    <source>
        <dbReference type="ARBA" id="ARBA00023125"/>
    </source>
</evidence>
<keyword evidence="1" id="KW-0597">Phosphoprotein</keyword>
<dbReference type="EMBL" id="BAAAQX010000012">
    <property type="protein sequence ID" value="GAA2209512.1"/>
    <property type="molecule type" value="Genomic_DNA"/>
</dbReference>
<dbReference type="SMART" id="SM00448">
    <property type="entry name" value="REC"/>
    <property type="match status" value="1"/>
</dbReference>
<dbReference type="Proteomes" id="UP001499843">
    <property type="component" value="Unassembled WGS sequence"/>
</dbReference>
<gene>
    <name evidence="10" type="ORF">GCM10009850_049700</name>
</gene>
<comment type="caution">
    <text evidence="6">Lacks conserved residue(s) required for the propagation of feature annotation.</text>
</comment>
<keyword evidence="11" id="KW-1185">Reference proteome</keyword>
<organism evidence="10 11">
    <name type="scientific">Nonomuraea monospora</name>
    <dbReference type="NCBI Taxonomy" id="568818"/>
    <lineage>
        <taxon>Bacteria</taxon>
        <taxon>Bacillati</taxon>
        <taxon>Actinomycetota</taxon>
        <taxon>Actinomycetes</taxon>
        <taxon>Streptosporangiales</taxon>
        <taxon>Streptosporangiaceae</taxon>
        <taxon>Nonomuraea</taxon>
    </lineage>
</organism>
<dbReference type="CDD" id="cd00156">
    <property type="entry name" value="REC"/>
    <property type="match status" value="1"/>
</dbReference>
<feature type="domain" description="OmpR/PhoB-type" evidence="9">
    <location>
        <begin position="135"/>
        <end position="234"/>
    </location>
</feature>
<feature type="DNA-binding region" description="OmpR/PhoB-type" evidence="7">
    <location>
        <begin position="135"/>
        <end position="234"/>
    </location>
</feature>
<sequence length="247" mass="26316">MTHATAAPRPDPPGASCDAPVLLVADPDEDLRELAAHGITVVRAADGPSALISVGARPPDVLVVSARLPGVDPVTLINSVRRTLPVLPIILGTGTEDADIAMRALAAGATACVARPYRVRALLTLIRAAHGGAAVPLLRVGDIELDQVAHVVRVGGEPVHVPLREFELLRFLMQNADRAVTKHEITRQVWRSDGRPPNNTIVVHVKRLRRRLGDDEKHPAILLTVRGIGYRITAGGRGPHSPPPIAH</sequence>
<evidence type="ECO:0000313" key="10">
    <source>
        <dbReference type="EMBL" id="GAA2209512.1"/>
    </source>
</evidence>
<dbReference type="PANTHER" id="PTHR48111:SF21">
    <property type="entry name" value="DNA-BINDING DUAL MASTER TRANSCRIPTIONAL REGULATOR RPAA"/>
    <property type="match status" value="1"/>
</dbReference>
<dbReference type="InterPro" id="IPR001867">
    <property type="entry name" value="OmpR/PhoB-type_DNA-bd"/>
</dbReference>
<reference evidence="10 11" key="1">
    <citation type="journal article" date="2019" name="Int. J. Syst. Evol. Microbiol.">
        <title>The Global Catalogue of Microorganisms (GCM) 10K type strain sequencing project: providing services to taxonomists for standard genome sequencing and annotation.</title>
        <authorList>
            <consortium name="The Broad Institute Genomics Platform"/>
            <consortium name="The Broad Institute Genome Sequencing Center for Infectious Disease"/>
            <person name="Wu L."/>
            <person name="Ma J."/>
        </authorList>
    </citation>
    <scope>NUCLEOTIDE SEQUENCE [LARGE SCALE GENOMIC DNA]</scope>
    <source>
        <strain evidence="10 11">JCM 16114</strain>
    </source>
</reference>
<evidence type="ECO:0000313" key="11">
    <source>
        <dbReference type="Proteomes" id="UP001499843"/>
    </source>
</evidence>
<name>A0ABN3CJ90_9ACTN</name>
<evidence type="ECO:0000259" key="8">
    <source>
        <dbReference type="PROSITE" id="PS50110"/>
    </source>
</evidence>
<dbReference type="PANTHER" id="PTHR48111">
    <property type="entry name" value="REGULATOR OF RPOS"/>
    <property type="match status" value="1"/>
</dbReference>
<evidence type="ECO:0000256" key="1">
    <source>
        <dbReference type="ARBA" id="ARBA00022553"/>
    </source>
</evidence>
<evidence type="ECO:0000256" key="6">
    <source>
        <dbReference type="PROSITE-ProRule" id="PRU00169"/>
    </source>
</evidence>
<dbReference type="Gene3D" id="1.10.10.10">
    <property type="entry name" value="Winged helix-like DNA-binding domain superfamily/Winged helix DNA-binding domain"/>
    <property type="match status" value="1"/>
</dbReference>
<evidence type="ECO:0000259" key="9">
    <source>
        <dbReference type="PROSITE" id="PS51755"/>
    </source>
</evidence>
<dbReference type="Gene3D" id="3.40.50.2300">
    <property type="match status" value="1"/>
</dbReference>
<evidence type="ECO:0000256" key="3">
    <source>
        <dbReference type="ARBA" id="ARBA00023015"/>
    </source>
</evidence>
<dbReference type="InterPro" id="IPR001789">
    <property type="entry name" value="Sig_transdc_resp-reg_receiver"/>
</dbReference>
<dbReference type="InterPro" id="IPR039420">
    <property type="entry name" value="WalR-like"/>
</dbReference>
<dbReference type="CDD" id="cd00383">
    <property type="entry name" value="trans_reg_C"/>
    <property type="match status" value="1"/>
</dbReference>
<dbReference type="InterPro" id="IPR011006">
    <property type="entry name" value="CheY-like_superfamily"/>
</dbReference>
<protein>
    <submittedName>
        <fullName evidence="10">Response regulator transcription factor</fullName>
    </submittedName>
</protein>
<keyword evidence="2" id="KW-0902">Two-component regulatory system</keyword>
<evidence type="ECO:0000256" key="2">
    <source>
        <dbReference type="ARBA" id="ARBA00023012"/>
    </source>
</evidence>
<dbReference type="PROSITE" id="PS50110">
    <property type="entry name" value="RESPONSE_REGULATORY"/>
    <property type="match status" value="1"/>
</dbReference>